<protein>
    <recommendedName>
        <fullName evidence="7">Small ribosomal subunit protein mS31</fullName>
    </recommendedName>
    <alternativeName>
        <fullName evidence="8">28S ribosomal protein S31, mitochondrial</fullName>
    </alternativeName>
</protein>
<organism evidence="10 11">
    <name type="scientific">Cairina moschata</name>
    <name type="common">Muscovy duck</name>
    <dbReference type="NCBI Taxonomy" id="8855"/>
    <lineage>
        <taxon>Eukaryota</taxon>
        <taxon>Metazoa</taxon>
        <taxon>Chordata</taxon>
        <taxon>Craniata</taxon>
        <taxon>Vertebrata</taxon>
        <taxon>Euteleostomi</taxon>
        <taxon>Archelosauria</taxon>
        <taxon>Archosauria</taxon>
        <taxon>Dinosauria</taxon>
        <taxon>Saurischia</taxon>
        <taxon>Theropoda</taxon>
        <taxon>Coelurosauria</taxon>
        <taxon>Aves</taxon>
        <taxon>Neognathae</taxon>
        <taxon>Galloanserae</taxon>
        <taxon>Anseriformes</taxon>
        <taxon>Anatidae</taxon>
        <taxon>Anatinae</taxon>
        <taxon>Cairina</taxon>
    </lineage>
</organism>
<dbReference type="GO" id="GO:0005763">
    <property type="term" value="C:mitochondrial small ribosomal subunit"/>
    <property type="evidence" value="ECO:0007669"/>
    <property type="project" value="InterPro"/>
</dbReference>
<feature type="region of interest" description="Disordered" evidence="9">
    <location>
        <begin position="17"/>
        <end position="48"/>
    </location>
</feature>
<keyword evidence="6" id="KW-0687">Ribonucleoprotein</keyword>
<comment type="similarity">
    <text evidence="2">Belongs to the mitochondrion-specific ribosomal protein mS31 family.</text>
</comment>
<feature type="region of interest" description="Disordered" evidence="9">
    <location>
        <begin position="82"/>
        <end position="104"/>
    </location>
</feature>
<feature type="region of interest" description="Disordered" evidence="9">
    <location>
        <begin position="185"/>
        <end position="205"/>
    </location>
</feature>
<dbReference type="Proteomes" id="UP000694556">
    <property type="component" value="Chromosome 1"/>
</dbReference>
<evidence type="ECO:0000256" key="6">
    <source>
        <dbReference type="ARBA" id="ARBA00023274"/>
    </source>
</evidence>
<feature type="compositionally biased region" description="Polar residues" evidence="9">
    <location>
        <begin position="26"/>
        <end position="36"/>
    </location>
</feature>
<evidence type="ECO:0000256" key="2">
    <source>
        <dbReference type="ARBA" id="ARBA00011057"/>
    </source>
</evidence>
<accession>A0A8C3BAU4</accession>
<dbReference type="AlphaFoldDB" id="A0A8C3BAU4"/>
<keyword evidence="3" id="KW-0809">Transit peptide</keyword>
<evidence type="ECO:0000256" key="3">
    <source>
        <dbReference type="ARBA" id="ARBA00022946"/>
    </source>
</evidence>
<reference evidence="10" key="2">
    <citation type="submission" date="2025-08" db="UniProtKB">
        <authorList>
            <consortium name="Ensembl"/>
        </authorList>
    </citation>
    <scope>IDENTIFICATION</scope>
</reference>
<reference evidence="10" key="1">
    <citation type="submission" date="2018-09" db="EMBL/GenBank/DDBJ databases">
        <title>Common duck and Muscovy duck high density SNP chip.</title>
        <authorList>
            <person name="Vignal A."/>
            <person name="Thebault N."/>
            <person name="Warren W.C."/>
        </authorList>
    </citation>
    <scope>NUCLEOTIDE SEQUENCE [LARGE SCALE GENOMIC DNA]</scope>
</reference>
<name>A0A8C3BAU4_CAIMO</name>
<evidence type="ECO:0000256" key="5">
    <source>
        <dbReference type="ARBA" id="ARBA00023128"/>
    </source>
</evidence>
<dbReference type="Ensembl" id="ENSCMMT00000003124.1">
    <property type="protein sequence ID" value="ENSCMMP00000002790.1"/>
    <property type="gene ID" value="ENSCMMG00000001816.1"/>
</dbReference>
<evidence type="ECO:0000256" key="9">
    <source>
        <dbReference type="SAM" id="MobiDB-lite"/>
    </source>
</evidence>
<evidence type="ECO:0000313" key="10">
    <source>
        <dbReference type="Ensembl" id="ENSCMMP00000002790.1"/>
    </source>
</evidence>
<evidence type="ECO:0000313" key="11">
    <source>
        <dbReference type="Proteomes" id="UP000694556"/>
    </source>
</evidence>
<dbReference type="InterPro" id="IPR026299">
    <property type="entry name" value="MRP-S31"/>
</dbReference>
<evidence type="ECO:0000256" key="7">
    <source>
        <dbReference type="ARBA" id="ARBA00035133"/>
    </source>
</evidence>
<keyword evidence="4" id="KW-0689">Ribosomal protein</keyword>
<dbReference type="PANTHER" id="PTHR13231:SF3">
    <property type="entry name" value="SMALL RIBOSOMAL SUBUNIT PROTEIN MS31"/>
    <property type="match status" value="1"/>
</dbReference>
<keyword evidence="5" id="KW-0496">Mitochondrion</keyword>
<reference evidence="10" key="3">
    <citation type="submission" date="2025-09" db="UniProtKB">
        <authorList>
            <consortium name="Ensembl"/>
        </authorList>
    </citation>
    <scope>IDENTIFICATION</scope>
</reference>
<feature type="compositionally biased region" description="Basic and acidic residues" evidence="9">
    <location>
        <begin position="192"/>
        <end position="205"/>
    </location>
</feature>
<dbReference type="Pfam" id="PF15433">
    <property type="entry name" value="MRP-S31"/>
    <property type="match status" value="1"/>
</dbReference>
<comment type="subcellular location">
    <subcellularLocation>
        <location evidence="1">Mitochondrion</location>
    </subcellularLocation>
</comment>
<sequence>MNLSISKIQKLFSTSSVLSTEKDKSTTSTGSTNEVASKSPEGAAETPKQKLLNIIGNMKVEVTSKKKFQQLKTQEIKKQATDKLEGLDSKSSTFQGAAEDTQRSKPLNRELVEAVSAVASSLPRSKEQTESELLAQLRRHEETTDKQRKGGTINIRNVISEMSIKRQSPAQRGVMISNRISLAMEEDGQSLKPERPSSRSFDSRRSLREGKRLNIFTTAPPEMESALKTVSSPTIWDLEFAKEIAAVTDQPPRNGFEEMIQWTKEGILWEFPIDNEADIKQNYLRVIQSLKAKQGWMMMLNFMNISFWRNTSKTFPRKDLFDTSWNLSSAGFQKTRTSVLNRRLNTLSGFGIILRKRRNFFKRCETWESA</sequence>
<dbReference type="PANTHER" id="PTHR13231">
    <property type="entry name" value="MITOCHONDRIAL RIBOSOMAL PROTEIN S31"/>
    <property type="match status" value="1"/>
</dbReference>
<evidence type="ECO:0000256" key="4">
    <source>
        <dbReference type="ARBA" id="ARBA00022980"/>
    </source>
</evidence>
<keyword evidence="11" id="KW-1185">Reference proteome</keyword>
<dbReference type="GO" id="GO:0003735">
    <property type="term" value="F:structural constituent of ribosome"/>
    <property type="evidence" value="ECO:0007669"/>
    <property type="project" value="InterPro"/>
</dbReference>
<evidence type="ECO:0000256" key="8">
    <source>
        <dbReference type="ARBA" id="ARBA00035363"/>
    </source>
</evidence>
<evidence type="ECO:0000256" key="1">
    <source>
        <dbReference type="ARBA" id="ARBA00004173"/>
    </source>
</evidence>
<proteinExistence type="inferred from homology"/>